<dbReference type="EMBL" id="QYUM01000004">
    <property type="protein sequence ID" value="RJF86081.1"/>
    <property type="molecule type" value="Genomic_DNA"/>
</dbReference>
<feature type="region of interest" description="Disordered" evidence="1">
    <location>
        <begin position="52"/>
        <end position="142"/>
    </location>
</feature>
<feature type="transmembrane region" description="Helical" evidence="2">
    <location>
        <begin position="7"/>
        <end position="29"/>
    </location>
</feature>
<dbReference type="OrthoDB" id="7161229at2"/>
<accession>A0A418W7V5</accession>
<gene>
    <name evidence="3" type="ORF">D3876_19860</name>
</gene>
<dbReference type="Gene3D" id="3.30.1150.10">
    <property type="match status" value="1"/>
</dbReference>
<feature type="compositionally biased region" description="Basic and acidic residues" evidence="1">
    <location>
        <begin position="103"/>
        <end position="118"/>
    </location>
</feature>
<feature type="compositionally biased region" description="Low complexity" evidence="1">
    <location>
        <begin position="119"/>
        <end position="129"/>
    </location>
</feature>
<comment type="caution">
    <text evidence="3">The sequence shown here is derived from an EMBL/GenBank/DDBJ whole genome shotgun (WGS) entry which is preliminary data.</text>
</comment>
<keyword evidence="2" id="KW-0812">Transmembrane</keyword>
<evidence type="ECO:0000313" key="4">
    <source>
        <dbReference type="Proteomes" id="UP000286100"/>
    </source>
</evidence>
<keyword evidence="2" id="KW-1133">Transmembrane helix</keyword>
<name>A0A418W7V5_9SPHN</name>
<evidence type="ECO:0000256" key="2">
    <source>
        <dbReference type="SAM" id="Phobius"/>
    </source>
</evidence>
<sequence>MDRVEKAGLGIAIAGHAVLFGLLSVGFLATPNPANLKQKPIEVTLTDEVALESTAPDPISEPATALSPEPAPLDMPEPEVQPAPPQPEPLKRAEVKPAPAPRPAEKKPAEKPRPEKAAAKPAPKAPSKPQTTAEPQRKSRLSRDMLAGLTDAPTQSRATGTPAQKAGPAVQSALAAEVLRQLKPHWTAPTGADAEKLQTKLCLTVSRSGAVTNIETQGTTGITASNRGLVQLHQERAIKAVKLASPFKNLPPQFYDTWKSMCPIGFDKRLSQ</sequence>
<keyword evidence="4" id="KW-1185">Reference proteome</keyword>
<proteinExistence type="predicted"/>
<evidence type="ECO:0000256" key="1">
    <source>
        <dbReference type="SAM" id="MobiDB-lite"/>
    </source>
</evidence>
<keyword evidence="2" id="KW-0472">Membrane</keyword>
<dbReference type="AlphaFoldDB" id="A0A418W7V5"/>
<evidence type="ECO:0000313" key="3">
    <source>
        <dbReference type="EMBL" id="RJF86081.1"/>
    </source>
</evidence>
<organism evidence="3 4">
    <name type="scientific">Sphingomonas cavernae</name>
    <dbReference type="NCBI Taxonomy" id="2320861"/>
    <lineage>
        <taxon>Bacteria</taxon>
        <taxon>Pseudomonadati</taxon>
        <taxon>Pseudomonadota</taxon>
        <taxon>Alphaproteobacteria</taxon>
        <taxon>Sphingomonadales</taxon>
        <taxon>Sphingomonadaceae</taxon>
        <taxon>Sphingomonas</taxon>
    </lineage>
</organism>
<protein>
    <submittedName>
        <fullName evidence="3">Cell envelope biogenesis protein TolA</fullName>
    </submittedName>
</protein>
<dbReference type="Proteomes" id="UP000286100">
    <property type="component" value="Unassembled WGS sequence"/>
</dbReference>
<feature type="compositionally biased region" description="Pro residues" evidence="1">
    <location>
        <begin position="69"/>
        <end position="88"/>
    </location>
</feature>
<reference evidence="3 4" key="1">
    <citation type="submission" date="2018-09" db="EMBL/GenBank/DDBJ databases">
        <authorList>
            <person name="Zhu H."/>
        </authorList>
    </citation>
    <scope>NUCLEOTIDE SEQUENCE [LARGE SCALE GENOMIC DNA]</scope>
    <source>
        <strain evidence="3 4">K2R01-6</strain>
    </source>
</reference>